<evidence type="ECO:0000313" key="1">
    <source>
        <dbReference type="EMBL" id="KAH8000166.1"/>
    </source>
</evidence>
<accession>A0ACB8F4X1</accession>
<reference evidence="1" key="1">
    <citation type="submission" date="2021-08" db="EMBL/GenBank/DDBJ databases">
        <title>The first chromosome-level gecko genome reveals the dynamic sex chromosomes of Neotropical dwarf geckos (Sphaerodactylidae: Sphaerodactylus).</title>
        <authorList>
            <person name="Pinto B.J."/>
            <person name="Keating S.E."/>
            <person name="Gamble T."/>
        </authorList>
    </citation>
    <scope>NUCLEOTIDE SEQUENCE</scope>
    <source>
        <strain evidence="1">TG3544</strain>
    </source>
</reference>
<gene>
    <name evidence="1" type="ORF">K3G42_022936</name>
</gene>
<comment type="caution">
    <text evidence="1">The sequence shown here is derived from an EMBL/GenBank/DDBJ whole genome shotgun (WGS) entry which is preliminary data.</text>
</comment>
<proteinExistence type="predicted"/>
<sequence length="127" mass="14821">MQHRCNLPGFKESIYSNYESKRLGTPNLDNLIPFLQFSRCKVLRTNSSWTIQECRRKAKSDISYFTVYNITKLSHLLRTQKAFPSFVEGKKSIWSHRVTQSQMHRTQQMSTMMSAGKIITHLYTAAL</sequence>
<name>A0ACB8F4X1_9SAUR</name>
<keyword evidence="2" id="KW-1185">Reference proteome</keyword>
<organism evidence="1 2">
    <name type="scientific">Sphaerodactylus townsendi</name>
    <dbReference type="NCBI Taxonomy" id="933632"/>
    <lineage>
        <taxon>Eukaryota</taxon>
        <taxon>Metazoa</taxon>
        <taxon>Chordata</taxon>
        <taxon>Craniata</taxon>
        <taxon>Vertebrata</taxon>
        <taxon>Euteleostomi</taxon>
        <taxon>Lepidosauria</taxon>
        <taxon>Squamata</taxon>
        <taxon>Bifurcata</taxon>
        <taxon>Gekkota</taxon>
        <taxon>Sphaerodactylidae</taxon>
        <taxon>Sphaerodactylus</taxon>
    </lineage>
</organism>
<protein>
    <submittedName>
        <fullName evidence="1">Uncharacterized protein</fullName>
    </submittedName>
</protein>
<evidence type="ECO:0000313" key="2">
    <source>
        <dbReference type="Proteomes" id="UP000827872"/>
    </source>
</evidence>
<dbReference type="Proteomes" id="UP000827872">
    <property type="component" value="Linkage Group LG05"/>
</dbReference>
<dbReference type="EMBL" id="CM037618">
    <property type="protein sequence ID" value="KAH8000166.1"/>
    <property type="molecule type" value="Genomic_DNA"/>
</dbReference>